<protein>
    <recommendedName>
        <fullName evidence="3">Ferritin-like domain-containing protein</fullName>
    </recommendedName>
</protein>
<gene>
    <name evidence="1" type="ORF">GCM10023187_48730</name>
</gene>
<accession>A0ABP8KUZ8</accession>
<dbReference type="Proteomes" id="UP001500936">
    <property type="component" value="Unassembled WGS sequence"/>
</dbReference>
<dbReference type="Pfam" id="PF13668">
    <property type="entry name" value="Ferritin_2"/>
    <property type="match status" value="1"/>
</dbReference>
<name>A0ABP8KUZ8_9BACT</name>
<dbReference type="RefSeq" id="WP_345270662.1">
    <property type="nucleotide sequence ID" value="NZ_BAABHB010000014.1"/>
</dbReference>
<reference evidence="2" key="1">
    <citation type="journal article" date="2019" name="Int. J. Syst. Evol. Microbiol.">
        <title>The Global Catalogue of Microorganisms (GCM) 10K type strain sequencing project: providing services to taxonomists for standard genome sequencing and annotation.</title>
        <authorList>
            <consortium name="The Broad Institute Genomics Platform"/>
            <consortium name="The Broad Institute Genome Sequencing Center for Infectious Disease"/>
            <person name="Wu L."/>
            <person name="Ma J."/>
        </authorList>
    </citation>
    <scope>NUCLEOTIDE SEQUENCE [LARGE SCALE GENOMIC DNA]</scope>
    <source>
        <strain evidence="2">JCM 17925</strain>
    </source>
</reference>
<evidence type="ECO:0000313" key="2">
    <source>
        <dbReference type="Proteomes" id="UP001500936"/>
    </source>
</evidence>
<dbReference type="EMBL" id="BAABHB010000014">
    <property type="protein sequence ID" value="GAA4416863.1"/>
    <property type="molecule type" value="Genomic_DNA"/>
</dbReference>
<proteinExistence type="predicted"/>
<keyword evidence="2" id="KW-1185">Reference proteome</keyword>
<comment type="caution">
    <text evidence="1">The sequence shown here is derived from an EMBL/GenBank/DDBJ whole genome shotgun (WGS) entry which is preliminary data.</text>
</comment>
<dbReference type="SUPFAM" id="SSF47240">
    <property type="entry name" value="Ferritin-like"/>
    <property type="match status" value="1"/>
</dbReference>
<organism evidence="1 2">
    <name type="scientific">Nibrella viscosa</name>
    <dbReference type="NCBI Taxonomy" id="1084524"/>
    <lineage>
        <taxon>Bacteria</taxon>
        <taxon>Pseudomonadati</taxon>
        <taxon>Bacteroidota</taxon>
        <taxon>Cytophagia</taxon>
        <taxon>Cytophagales</taxon>
        <taxon>Spirosomataceae</taxon>
        <taxon>Nibrella</taxon>
    </lineage>
</organism>
<evidence type="ECO:0008006" key="3">
    <source>
        <dbReference type="Google" id="ProtNLM"/>
    </source>
</evidence>
<dbReference type="InterPro" id="IPR009078">
    <property type="entry name" value="Ferritin-like_SF"/>
</dbReference>
<sequence length="250" mass="27551">MNLFNVFTEIEKIDPDAVERLNYYSRRQLFRMGAKATAAAVPAMFATLGTAYGQSNVINDVLNFALTLEYLEDEYYKRGLAASNLIPASDRAIFMQISKHEDAHVKLLMGALGSAAVSKPNFKFPADAFTNYQTFVFLAKAFEDTGVRAYKGQAANLMSNKDILTVALRIHSVEARHAAEVRRLIPGLEETPSDPAEQPAAVYAGEENLVQAGINLKTLIPSLSDSELREAFDEPLTKEQVLGIAMPFIQ</sequence>
<evidence type="ECO:0000313" key="1">
    <source>
        <dbReference type="EMBL" id="GAA4416863.1"/>
    </source>
</evidence>